<comment type="subcellular location">
    <subcellularLocation>
        <location evidence="1">Membrane</location>
    </subcellularLocation>
</comment>
<evidence type="ECO:0000256" key="3">
    <source>
        <dbReference type="ARBA" id="ARBA00012473"/>
    </source>
</evidence>
<keyword evidence="10" id="KW-0139">CF(1)</keyword>
<dbReference type="GO" id="GO:0009535">
    <property type="term" value="C:chloroplast thylakoid membrane"/>
    <property type="evidence" value="ECO:0007669"/>
    <property type="project" value="TreeGrafter"/>
</dbReference>
<dbReference type="GO" id="GO:0005524">
    <property type="term" value="F:ATP binding"/>
    <property type="evidence" value="ECO:0007669"/>
    <property type="project" value="UniProtKB-KW"/>
</dbReference>
<evidence type="ECO:0000256" key="4">
    <source>
        <dbReference type="ARBA" id="ARBA00022448"/>
    </source>
</evidence>
<evidence type="ECO:0000256" key="2">
    <source>
        <dbReference type="ARBA" id="ARBA00008936"/>
    </source>
</evidence>
<evidence type="ECO:0000313" key="13">
    <source>
        <dbReference type="EMBL" id="KAK1276282.1"/>
    </source>
</evidence>
<proteinExistence type="inferred from homology"/>
<keyword evidence="6" id="KW-0375">Hydrogen ion transport</keyword>
<keyword evidence="5" id="KW-0547">Nucleotide-binding</keyword>
<keyword evidence="4" id="KW-0813">Transport</keyword>
<dbReference type="AlphaFoldDB" id="A0AAV9BIN9"/>
<evidence type="ECO:0000256" key="11">
    <source>
        <dbReference type="ARBA" id="ARBA00023310"/>
    </source>
</evidence>
<dbReference type="InterPro" id="IPR050053">
    <property type="entry name" value="ATPase_alpha/beta_chains"/>
</dbReference>
<name>A0AAV9BIN9_ACOGR</name>
<comment type="catalytic activity">
    <reaction evidence="12">
        <text>ATP + H2O + 4 H(+)(in) = ADP + phosphate + 5 H(+)(out)</text>
        <dbReference type="Rhea" id="RHEA:57720"/>
        <dbReference type="ChEBI" id="CHEBI:15377"/>
        <dbReference type="ChEBI" id="CHEBI:15378"/>
        <dbReference type="ChEBI" id="CHEBI:30616"/>
        <dbReference type="ChEBI" id="CHEBI:43474"/>
        <dbReference type="ChEBI" id="CHEBI:456216"/>
        <dbReference type="EC" id="7.1.2.2"/>
    </reaction>
</comment>
<dbReference type="PANTHER" id="PTHR15184:SF71">
    <property type="entry name" value="ATP SYNTHASE SUBUNIT BETA, MITOCHONDRIAL"/>
    <property type="match status" value="1"/>
</dbReference>
<keyword evidence="7" id="KW-0067">ATP-binding</keyword>
<organism evidence="13 14">
    <name type="scientific">Acorus gramineus</name>
    <name type="common">Dwarf sweet flag</name>
    <dbReference type="NCBI Taxonomy" id="55184"/>
    <lineage>
        <taxon>Eukaryota</taxon>
        <taxon>Viridiplantae</taxon>
        <taxon>Streptophyta</taxon>
        <taxon>Embryophyta</taxon>
        <taxon>Tracheophyta</taxon>
        <taxon>Spermatophyta</taxon>
        <taxon>Magnoliopsida</taxon>
        <taxon>Liliopsida</taxon>
        <taxon>Acoraceae</taxon>
        <taxon>Acorus</taxon>
    </lineage>
</organism>
<reference evidence="13" key="1">
    <citation type="journal article" date="2023" name="Nat. Commun.">
        <title>Diploid and tetraploid genomes of Acorus and the evolution of monocots.</title>
        <authorList>
            <person name="Ma L."/>
            <person name="Liu K.W."/>
            <person name="Li Z."/>
            <person name="Hsiao Y.Y."/>
            <person name="Qi Y."/>
            <person name="Fu T."/>
            <person name="Tang G.D."/>
            <person name="Zhang D."/>
            <person name="Sun W.H."/>
            <person name="Liu D.K."/>
            <person name="Li Y."/>
            <person name="Chen G.Z."/>
            <person name="Liu X.D."/>
            <person name="Liao X.Y."/>
            <person name="Jiang Y.T."/>
            <person name="Yu X."/>
            <person name="Hao Y."/>
            <person name="Huang J."/>
            <person name="Zhao X.W."/>
            <person name="Ke S."/>
            <person name="Chen Y.Y."/>
            <person name="Wu W.L."/>
            <person name="Hsu J.L."/>
            <person name="Lin Y.F."/>
            <person name="Huang M.D."/>
            <person name="Li C.Y."/>
            <person name="Huang L."/>
            <person name="Wang Z.W."/>
            <person name="Zhao X."/>
            <person name="Zhong W.Y."/>
            <person name="Peng D.H."/>
            <person name="Ahmad S."/>
            <person name="Lan S."/>
            <person name="Zhang J.S."/>
            <person name="Tsai W.C."/>
            <person name="Van de Peer Y."/>
            <person name="Liu Z.J."/>
        </authorList>
    </citation>
    <scope>NUCLEOTIDE SEQUENCE</scope>
    <source>
        <strain evidence="13">SCP</strain>
    </source>
</reference>
<dbReference type="GO" id="GO:0005739">
    <property type="term" value="C:mitochondrion"/>
    <property type="evidence" value="ECO:0007669"/>
    <property type="project" value="GOC"/>
</dbReference>
<evidence type="ECO:0000256" key="10">
    <source>
        <dbReference type="ARBA" id="ARBA00023196"/>
    </source>
</evidence>
<accession>A0AAV9BIN9</accession>
<dbReference type="GO" id="GO:0046933">
    <property type="term" value="F:proton-transporting ATP synthase activity, rotational mechanism"/>
    <property type="evidence" value="ECO:0007669"/>
    <property type="project" value="TreeGrafter"/>
</dbReference>
<dbReference type="Proteomes" id="UP001179952">
    <property type="component" value="Unassembled WGS sequence"/>
</dbReference>
<keyword evidence="8" id="KW-0406">Ion transport</keyword>
<keyword evidence="9" id="KW-0472">Membrane</keyword>
<evidence type="ECO:0000256" key="1">
    <source>
        <dbReference type="ARBA" id="ARBA00004370"/>
    </source>
</evidence>
<dbReference type="PANTHER" id="PTHR15184">
    <property type="entry name" value="ATP SYNTHASE"/>
    <property type="match status" value="1"/>
</dbReference>
<sequence>MNEPPGARMRVGLTALTMAEYFRDVNEQDVLNDQNIFFLLFIRFSHFPCPGTQRHLINKDLLSYFIYLYRTSFQIFSQKLELLGFPNSIINKKILKSYRVYYSK</sequence>
<reference evidence="13" key="2">
    <citation type="submission" date="2023-06" db="EMBL/GenBank/DDBJ databases">
        <authorList>
            <person name="Ma L."/>
            <person name="Liu K.-W."/>
            <person name="Li Z."/>
            <person name="Hsiao Y.-Y."/>
            <person name="Qi Y."/>
            <person name="Fu T."/>
            <person name="Tang G."/>
            <person name="Zhang D."/>
            <person name="Sun W.-H."/>
            <person name="Liu D.-K."/>
            <person name="Li Y."/>
            <person name="Chen G.-Z."/>
            <person name="Liu X.-D."/>
            <person name="Liao X.-Y."/>
            <person name="Jiang Y.-T."/>
            <person name="Yu X."/>
            <person name="Hao Y."/>
            <person name="Huang J."/>
            <person name="Zhao X.-W."/>
            <person name="Ke S."/>
            <person name="Chen Y.-Y."/>
            <person name="Wu W.-L."/>
            <person name="Hsu J.-L."/>
            <person name="Lin Y.-F."/>
            <person name="Huang M.-D."/>
            <person name="Li C.-Y."/>
            <person name="Huang L."/>
            <person name="Wang Z.-W."/>
            <person name="Zhao X."/>
            <person name="Zhong W.-Y."/>
            <person name="Peng D.-H."/>
            <person name="Ahmad S."/>
            <person name="Lan S."/>
            <person name="Zhang J.-S."/>
            <person name="Tsai W.-C."/>
            <person name="Van De Peer Y."/>
            <person name="Liu Z.-J."/>
        </authorList>
    </citation>
    <scope>NUCLEOTIDE SEQUENCE</scope>
    <source>
        <strain evidence="13">SCP</strain>
        <tissue evidence="13">Leaves</tissue>
    </source>
</reference>
<dbReference type="GO" id="GO:0042776">
    <property type="term" value="P:proton motive force-driven mitochondrial ATP synthesis"/>
    <property type="evidence" value="ECO:0007669"/>
    <property type="project" value="TreeGrafter"/>
</dbReference>
<gene>
    <name evidence="13" type="ORF">QJS04_geneDACA004059</name>
</gene>
<evidence type="ECO:0000313" key="14">
    <source>
        <dbReference type="Proteomes" id="UP001179952"/>
    </source>
</evidence>
<dbReference type="GO" id="GO:0045259">
    <property type="term" value="C:proton-transporting ATP synthase complex"/>
    <property type="evidence" value="ECO:0007669"/>
    <property type="project" value="UniProtKB-KW"/>
</dbReference>
<evidence type="ECO:0000256" key="12">
    <source>
        <dbReference type="ARBA" id="ARBA00048383"/>
    </source>
</evidence>
<evidence type="ECO:0000256" key="5">
    <source>
        <dbReference type="ARBA" id="ARBA00022741"/>
    </source>
</evidence>
<dbReference type="Gene3D" id="3.40.50.12240">
    <property type="match status" value="1"/>
</dbReference>
<keyword evidence="11" id="KW-0066">ATP synthesis</keyword>
<protein>
    <recommendedName>
        <fullName evidence="3">H(+)-transporting two-sector ATPase</fullName>
        <ecNumber evidence="3">7.1.2.2</ecNumber>
    </recommendedName>
</protein>
<evidence type="ECO:0000256" key="9">
    <source>
        <dbReference type="ARBA" id="ARBA00023136"/>
    </source>
</evidence>
<comment type="similarity">
    <text evidence="2">Belongs to the ATPase alpha/beta chains family.</text>
</comment>
<evidence type="ECO:0000256" key="8">
    <source>
        <dbReference type="ARBA" id="ARBA00023065"/>
    </source>
</evidence>
<dbReference type="EC" id="7.1.2.2" evidence="3"/>
<dbReference type="EMBL" id="JAUJYN010000003">
    <property type="protein sequence ID" value="KAK1276282.1"/>
    <property type="molecule type" value="Genomic_DNA"/>
</dbReference>
<keyword evidence="14" id="KW-1185">Reference proteome</keyword>
<evidence type="ECO:0000256" key="6">
    <source>
        <dbReference type="ARBA" id="ARBA00022781"/>
    </source>
</evidence>
<comment type="caution">
    <text evidence="13">The sequence shown here is derived from an EMBL/GenBank/DDBJ whole genome shotgun (WGS) entry which is preliminary data.</text>
</comment>
<evidence type="ECO:0000256" key="7">
    <source>
        <dbReference type="ARBA" id="ARBA00022840"/>
    </source>
</evidence>